<dbReference type="OMA" id="IACIFRS"/>
<dbReference type="SUPFAM" id="SSF52058">
    <property type="entry name" value="L domain-like"/>
    <property type="match status" value="1"/>
</dbReference>
<dbReference type="InterPro" id="IPR036047">
    <property type="entry name" value="F-box-like_dom_sf"/>
</dbReference>
<dbReference type="SMART" id="SM00256">
    <property type="entry name" value="FBOX"/>
    <property type="match status" value="1"/>
</dbReference>
<dbReference type="EMBL" id="PDCK01000040">
    <property type="protein sequence ID" value="PRQ49070.1"/>
    <property type="molecule type" value="Genomic_DNA"/>
</dbReference>
<accession>A0A2P6RRL3</accession>
<dbReference type="InterPro" id="IPR053197">
    <property type="entry name" value="F-box_SCFL_complex_component"/>
</dbReference>
<dbReference type="InterPro" id="IPR032675">
    <property type="entry name" value="LRR_dom_sf"/>
</dbReference>
<dbReference type="Gramene" id="PRQ49070">
    <property type="protein sequence ID" value="PRQ49070"/>
    <property type="gene ID" value="RchiOBHm_Chr2g0117831"/>
</dbReference>
<dbReference type="PROSITE" id="PS50181">
    <property type="entry name" value="FBOX"/>
    <property type="match status" value="1"/>
</dbReference>
<dbReference type="InterPro" id="IPR001810">
    <property type="entry name" value="F-box_dom"/>
</dbReference>
<gene>
    <name evidence="2" type="ORF">RchiOBHm_Chr2g0117831</name>
</gene>
<name>A0A2P6RRL3_ROSCH</name>
<reference evidence="2 3" key="1">
    <citation type="journal article" date="2018" name="Nat. Genet.">
        <title>The Rosa genome provides new insights in the design of modern roses.</title>
        <authorList>
            <person name="Bendahmane M."/>
        </authorList>
    </citation>
    <scope>NUCLEOTIDE SEQUENCE [LARGE SCALE GENOMIC DNA]</scope>
    <source>
        <strain evidence="3">cv. Old Blush</strain>
    </source>
</reference>
<dbReference type="Proteomes" id="UP000238479">
    <property type="component" value="Chromosome 2"/>
</dbReference>
<dbReference type="OrthoDB" id="1162248at2759"/>
<dbReference type="STRING" id="74649.A0A2P6RRL3"/>
<evidence type="ECO:0000259" key="1">
    <source>
        <dbReference type="PROSITE" id="PS50181"/>
    </source>
</evidence>
<dbReference type="PANTHER" id="PTHR34223">
    <property type="entry name" value="OS11G0201299 PROTEIN"/>
    <property type="match status" value="1"/>
</dbReference>
<protein>
    <submittedName>
        <fullName evidence="2">Putative F-box domain, leucine-rich repeat domain, L domain-containing protein</fullName>
    </submittedName>
</protein>
<keyword evidence="3" id="KW-1185">Reference proteome</keyword>
<sequence>MGNIFANCFTCKQKSGSSADRISDLPDDILHVILSFLPFKSVGQTAILSRRWNDVWSSYPIIDFYEIFTGSEADHHQTKTRIINTILARHEENYNILYPCRKISLPRVGGVPNKSCLSRVEELVLDIRLSSGNTSDLPQCQLMCHSLRSSSCGNSKAWLGFPSSYVVGSYLRSLHTLSLTRVDFLDSSALGVDLFAGSSFPYLEKLNLERCRGRSDLKICCPNVKHVEVFDMELNSLDISGMRLEELRVWFCFQEYINGSWVNIFEPNLQSFFWGYSGITERCSIQSFPMLKRSFIKSPLTTKKINNNSVVDLLSASSQVEDFIISDHYLQILSEIYSELGGLPFSFMKLKTLSIGSPMKQRYIPGMACLFKSSPVVHNLEICFYSYEEDGKWNNQSLDDANCTQEQYWETQGQYLSPSLSHLKVVRIRLGQMIPESAIKFAKFVLKCGRNLQKMSVSFDMNKSCLPPNSLSDTIALIKSFRRASPYIKFSTHCY</sequence>
<dbReference type="PANTHER" id="PTHR34223:SF93">
    <property type="entry name" value="F-BOX DOMAIN-CONTAINING PROTEIN"/>
    <property type="match status" value="1"/>
</dbReference>
<evidence type="ECO:0000313" key="3">
    <source>
        <dbReference type="Proteomes" id="UP000238479"/>
    </source>
</evidence>
<dbReference type="SUPFAM" id="SSF81383">
    <property type="entry name" value="F-box domain"/>
    <property type="match status" value="1"/>
</dbReference>
<dbReference type="Pfam" id="PF00646">
    <property type="entry name" value="F-box"/>
    <property type="match status" value="1"/>
</dbReference>
<dbReference type="CDD" id="cd22160">
    <property type="entry name" value="F-box_AtFBL13-like"/>
    <property type="match status" value="1"/>
</dbReference>
<organism evidence="2 3">
    <name type="scientific">Rosa chinensis</name>
    <name type="common">China rose</name>
    <dbReference type="NCBI Taxonomy" id="74649"/>
    <lineage>
        <taxon>Eukaryota</taxon>
        <taxon>Viridiplantae</taxon>
        <taxon>Streptophyta</taxon>
        <taxon>Embryophyta</taxon>
        <taxon>Tracheophyta</taxon>
        <taxon>Spermatophyta</taxon>
        <taxon>Magnoliopsida</taxon>
        <taxon>eudicotyledons</taxon>
        <taxon>Gunneridae</taxon>
        <taxon>Pentapetalae</taxon>
        <taxon>rosids</taxon>
        <taxon>fabids</taxon>
        <taxon>Rosales</taxon>
        <taxon>Rosaceae</taxon>
        <taxon>Rosoideae</taxon>
        <taxon>Rosoideae incertae sedis</taxon>
        <taxon>Rosa</taxon>
    </lineage>
</organism>
<dbReference type="Gene3D" id="1.20.1280.50">
    <property type="match status" value="1"/>
</dbReference>
<evidence type="ECO:0000313" key="2">
    <source>
        <dbReference type="EMBL" id="PRQ49070.1"/>
    </source>
</evidence>
<proteinExistence type="predicted"/>
<comment type="caution">
    <text evidence="2">The sequence shown here is derived from an EMBL/GenBank/DDBJ whole genome shotgun (WGS) entry which is preliminary data.</text>
</comment>
<feature type="domain" description="F-box" evidence="1">
    <location>
        <begin position="19"/>
        <end position="68"/>
    </location>
</feature>
<dbReference type="InterPro" id="IPR053781">
    <property type="entry name" value="F-box_AtFBL13-like"/>
</dbReference>
<dbReference type="AlphaFoldDB" id="A0A2P6RRL3"/>
<dbReference type="Gene3D" id="3.80.10.10">
    <property type="entry name" value="Ribonuclease Inhibitor"/>
    <property type="match status" value="1"/>
</dbReference>